<dbReference type="Gramene" id="VVA36912">
    <property type="protein sequence ID" value="VVA36912"/>
    <property type="gene ID" value="Prudul26B012824"/>
</dbReference>
<dbReference type="Proteomes" id="UP000327085">
    <property type="component" value="Chromosome 6"/>
</dbReference>
<sequence length="466" mass="52758">MNGFLFSSSEWRSYGYDTRGLRQRDPLSPYLFLICAEGLSALLTNGLRLKRIKRVSAAQGAPILSNLFFADDSILFCNAHLSDVSNLLQILRVYEQASGQIINFDKSAACFNPKTDPITKQLISDMLGVRIVASHERYMGLPTLTQRNKNKMFNHVRDMLWQKLSTWNLKLLSAVDYHRTCVMSRMQCSHVTGGEGQEAEAYIGQGGRNYANLSVWEELVSKTLKLSIKLWWRILEHLISLVGRMLKARYFPNGDFMQAIVGSSPSMIWKAIMWGREVVDDQLVWRVGSGRSIHVFKDRWIPKPFTFYPIQNGGLASTTWVSDLITPFRGWNQALLATCFHEDDREAIFKIALGAVAHMEDGKCWYFAKNKQLKLVTLRRERRSRKIVNSPAYTRCGVGSEDSGHLAAKELSHDDLDRPAGLDVIGTGLPAIREGLLLMRATGISRFVIASDSKEAVSMLKERNTW</sequence>
<protein>
    <submittedName>
        <fullName evidence="1">PREDICTED: reverse mRNAase</fullName>
    </submittedName>
</protein>
<dbReference type="PANTHER" id="PTHR33116:SF86">
    <property type="entry name" value="REVERSE TRANSCRIPTASE DOMAIN-CONTAINING PROTEIN"/>
    <property type="match status" value="1"/>
</dbReference>
<name>A0A5E4GBC8_PRUDU</name>
<evidence type="ECO:0000313" key="1">
    <source>
        <dbReference type="EMBL" id="VVA36912.1"/>
    </source>
</evidence>
<reference evidence="2" key="1">
    <citation type="journal article" date="2020" name="Plant J.">
        <title>Transposons played a major role in the diversification between the closely related almond and peach genomes: results from the almond genome sequence.</title>
        <authorList>
            <person name="Alioto T."/>
            <person name="Alexiou K.G."/>
            <person name="Bardil A."/>
            <person name="Barteri F."/>
            <person name="Castanera R."/>
            <person name="Cruz F."/>
            <person name="Dhingra A."/>
            <person name="Duval H."/>
            <person name="Fernandez I Marti A."/>
            <person name="Frias L."/>
            <person name="Galan B."/>
            <person name="Garcia J.L."/>
            <person name="Howad W."/>
            <person name="Gomez-Garrido J."/>
            <person name="Gut M."/>
            <person name="Julca I."/>
            <person name="Morata J."/>
            <person name="Puigdomenech P."/>
            <person name="Ribeca P."/>
            <person name="Rubio Cabetas M.J."/>
            <person name="Vlasova A."/>
            <person name="Wirthensohn M."/>
            <person name="Garcia-Mas J."/>
            <person name="Gabaldon T."/>
            <person name="Casacuberta J.M."/>
            <person name="Arus P."/>
        </authorList>
    </citation>
    <scope>NUCLEOTIDE SEQUENCE [LARGE SCALE GENOMIC DNA]</scope>
    <source>
        <strain evidence="2">cv. Texas</strain>
    </source>
</reference>
<gene>
    <name evidence="1" type="ORF">ALMOND_2B012824</name>
</gene>
<proteinExistence type="predicted"/>
<dbReference type="InParanoid" id="A0A5E4GBC8"/>
<dbReference type="EMBL" id="CABIKO010000487">
    <property type="protein sequence ID" value="VVA36912.1"/>
    <property type="molecule type" value="Genomic_DNA"/>
</dbReference>
<organism evidence="1 2">
    <name type="scientific">Prunus dulcis</name>
    <name type="common">Almond</name>
    <name type="synonym">Amygdalus dulcis</name>
    <dbReference type="NCBI Taxonomy" id="3755"/>
    <lineage>
        <taxon>Eukaryota</taxon>
        <taxon>Viridiplantae</taxon>
        <taxon>Streptophyta</taxon>
        <taxon>Embryophyta</taxon>
        <taxon>Tracheophyta</taxon>
        <taxon>Spermatophyta</taxon>
        <taxon>Magnoliopsida</taxon>
        <taxon>eudicotyledons</taxon>
        <taxon>Gunneridae</taxon>
        <taxon>Pentapetalae</taxon>
        <taxon>rosids</taxon>
        <taxon>fabids</taxon>
        <taxon>Rosales</taxon>
        <taxon>Rosaceae</taxon>
        <taxon>Amygdaloideae</taxon>
        <taxon>Amygdaleae</taxon>
        <taxon>Prunus</taxon>
    </lineage>
</organism>
<dbReference type="PANTHER" id="PTHR33116">
    <property type="entry name" value="REVERSE TRANSCRIPTASE ZINC-BINDING DOMAIN-CONTAINING PROTEIN-RELATED-RELATED"/>
    <property type="match status" value="1"/>
</dbReference>
<accession>A0A5E4GBC8</accession>
<evidence type="ECO:0000313" key="2">
    <source>
        <dbReference type="Proteomes" id="UP000327085"/>
    </source>
</evidence>
<dbReference type="AlphaFoldDB" id="A0A5E4GBC8"/>